<dbReference type="GeneID" id="19305042"/>
<protein>
    <recommendedName>
        <fullName evidence="4">Mediator complex subunit 8</fullName>
    </recommendedName>
</protein>
<dbReference type="AlphaFoldDB" id="S7PW54"/>
<accession>S7PW54</accession>
<feature type="non-terminal residue" evidence="2">
    <location>
        <position position="198"/>
    </location>
</feature>
<dbReference type="HOGENOM" id="CLU_057548_0_0_1"/>
<keyword evidence="3" id="KW-1185">Reference proteome</keyword>
<organism evidence="2 3">
    <name type="scientific">Gloeophyllum trabeum (strain ATCC 11539 / FP-39264 / Madison 617)</name>
    <name type="common">Brown rot fungus</name>
    <dbReference type="NCBI Taxonomy" id="670483"/>
    <lineage>
        <taxon>Eukaryota</taxon>
        <taxon>Fungi</taxon>
        <taxon>Dikarya</taxon>
        <taxon>Basidiomycota</taxon>
        <taxon>Agaricomycotina</taxon>
        <taxon>Agaricomycetes</taxon>
        <taxon>Gloeophyllales</taxon>
        <taxon>Gloeophyllaceae</taxon>
        <taxon>Gloeophyllum</taxon>
    </lineage>
</organism>
<evidence type="ECO:0000313" key="2">
    <source>
        <dbReference type="EMBL" id="EPQ51542.1"/>
    </source>
</evidence>
<dbReference type="OMA" id="EHMETKG"/>
<evidence type="ECO:0008006" key="4">
    <source>
        <dbReference type="Google" id="ProtNLM"/>
    </source>
</evidence>
<evidence type="ECO:0000313" key="3">
    <source>
        <dbReference type="Proteomes" id="UP000030669"/>
    </source>
</evidence>
<sequence length="198" mass="22204">LPTGQLESLRLRTTQIIDSIQALQRTLEAGGATVMPPWPDILAKYNILLSQTHNLSSSLVGHLNLNPDSDEAQQPQQRDRENPYEKLALHPSKPLADAQLDNELAPLLRNQQTTDVLRLENATVRRLAEHMATKGSLGVLVHQSADYSAVLAECDSIRADHDNRVTRAVRAVSMLRDKYDWRARVAVDQEQPDEIDFD</sequence>
<dbReference type="RefSeq" id="XP_007869857.1">
    <property type="nucleotide sequence ID" value="XM_007871666.1"/>
</dbReference>
<proteinExistence type="predicted"/>
<name>S7PW54_GLOTA</name>
<dbReference type="OrthoDB" id="5568181at2759"/>
<dbReference type="EMBL" id="KB469310">
    <property type="protein sequence ID" value="EPQ51542.1"/>
    <property type="molecule type" value="Genomic_DNA"/>
</dbReference>
<dbReference type="KEGG" id="gtr:GLOTRDRAFT_21396"/>
<feature type="region of interest" description="Disordered" evidence="1">
    <location>
        <begin position="60"/>
        <end position="82"/>
    </location>
</feature>
<feature type="non-terminal residue" evidence="2">
    <location>
        <position position="1"/>
    </location>
</feature>
<gene>
    <name evidence="2" type="ORF">GLOTRDRAFT_21396</name>
</gene>
<dbReference type="eggNOG" id="ENOG502SNPY">
    <property type="taxonomic scope" value="Eukaryota"/>
</dbReference>
<dbReference type="Proteomes" id="UP000030669">
    <property type="component" value="Unassembled WGS sequence"/>
</dbReference>
<dbReference type="Gene3D" id="1.20.58.1710">
    <property type="match status" value="1"/>
</dbReference>
<reference evidence="2 3" key="1">
    <citation type="journal article" date="2012" name="Science">
        <title>The Paleozoic origin of enzymatic lignin decomposition reconstructed from 31 fungal genomes.</title>
        <authorList>
            <person name="Floudas D."/>
            <person name="Binder M."/>
            <person name="Riley R."/>
            <person name="Barry K."/>
            <person name="Blanchette R.A."/>
            <person name="Henrissat B."/>
            <person name="Martinez A.T."/>
            <person name="Otillar R."/>
            <person name="Spatafora J.W."/>
            <person name="Yadav J.S."/>
            <person name="Aerts A."/>
            <person name="Benoit I."/>
            <person name="Boyd A."/>
            <person name="Carlson A."/>
            <person name="Copeland A."/>
            <person name="Coutinho P.M."/>
            <person name="de Vries R.P."/>
            <person name="Ferreira P."/>
            <person name="Findley K."/>
            <person name="Foster B."/>
            <person name="Gaskell J."/>
            <person name="Glotzer D."/>
            <person name="Gorecki P."/>
            <person name="Heitman J."/>
            <person name="Hesse C."/>
            <person name="Hori C."/>
            <person name="Igarashi K."/>
            <person name="Jurgens J.A."/>
            <person name="Kallen N."/>
            <person name="Kersten P."/>
            <person name="Kohler A."/>
            <person name="Kuees U."/>
            <person name="Kumar T.K.A."/>
            <person name="Kuo A."/>
            <person name="LaButti K."/>
            <person name="Larrondo L.F."/>
            <person name="Lindquist E."/>
            <person name="Ling A."/>
            <person name="Lombard V."/>
            <person name="Lucas S."/>
            <person name="Lundell T."/>
            <person name="Martin R."/>
            <person name="McLaughlin D.J."/>
            <person name="Morgenstern I."/>
            <person name="Morin E."/>
            <person name="Murat C."/>
            <person name="Nagy L.G."/>
            <person name="Nolan M."/>
            <person name="Ohm R.A."/>
            <person name="Patyshakuliyeva A."/>
            <person name="Rokas A."/>
            <person name="Ruiz-Duenas F.J."/>
            <person name="Sabat G."/>
            <person name="Salamov A."/>
            <person name="Samejima M."/>
            <person name="Schmutz J."/>
            <person name="Slot J.C."/>
            <person name="St John F."/>
            <person name="Stenlid J."/>
            <person name="Sun H."/>
            <person name="Sun S."/>
            <person name="Syed K."/>
            <person name="Tsang A."/>
            <person name="Wiebenga A."/>
            <person name="Young D."/>
            <person name="Pisabarro A."/>
            <person name="Eastwood D.C."/>
            <person name="Martin F."/>
            <person name="Cullen D."/>
            <person name="Grigoriev I.V."/>
            <person name="Hibbett D.S."/>
        </authorList>
    </citation>
    <scope>NUCLEOTIDE SEQUENCE [LARGE SCALE GENOMIC DNA]</scope>
    <source>
        <strain evidence="2 3">ATCC 11539</strain>
    </source>
</reference>
<evidence type="ECO:0000256" key="1">
    <source>
        <dbReference type="SAM" id="MobiDB-lite"/>
    </source>
</evidence>